<dbReference type="InterPro" id="IPR039298">
    <property type="entry name" value="ACOT13"/>
</dbReference>
<dbReference type="GO" id="GO:0047617">
    <property type="term" value="F:fatty acyl-CoA hydrolase activity"/>
    <property type="evidence" value="ECO:0007669"/>
    <property type="project" value="InterPro"/>
</dbReference>
<dbReference type="PANTHER" id="PTHR21660:SF1">
    <property type="entry name" value="ACYL-COENZYME A THIOESTERASE 13"/>
    <property type="match status" value="1"/>
</dbReference>
<dbReference type="EMBL" id="JACHLK010000033">
    <property type="protein sequence ID" value="MBB6564255.1"/>
    <property type="molecule type" value="Genomic_DNA"/>
</dbReference>
<evidence type="ECO:0000313" key="4">
    <source>
        <dbReference type="EMBL" id="MBB6564255.1"/>
    </source>
</evidence>
<dbReference type="PANTHER" id="PTHR21660">
    <property type="entry name" value="THIOESTERASE SUPERFAMILY MEMBER-RELATED"/>
    <property type="match status" value="1"/>
</dbReference>
<dbReference type="SUPFAM" id="SSF54637">
    <property type="entry name" value="Thioesterase/thiol ester dehydrase-isomerase"/>
    <property type="match status" value="1"/>
</dbReference>
<dbReference type="Proteomes" id="UP000575083">
    <property type="component" value="Unassembled WGS sequence"/>
</dbReference>
<accession>A0A7X0UE23</accession>
<keyword evidence="5" id="KW-1185">Reference proteome</keyword>
<evidence type="ECO:0000313" key="5">
    <source>
        <dbReference type="Proteomes" id="UP000575083"/>
    </source>
</evidence>
<reference evidence="4 5" key="1">
    <citation type="submission" date="2020-08" db="EMBL/GenBank/DDBJ databases">
        <title>Functional genomics of gut bacteria from endangered species of beetles.</title>
        <authorList>
            <person name="Carlos-Shanley C."/>
        </authorList>
    </citation>
    <scope>NUCLEOTIDE SEQUENCE [LARGE SCALE GENOMIC DNA]</scope>
    <source>
        <strain evidence="4 5">S00198</strain>
    </source>
</reference>
<feature type="domain" description="Thioesterase" evidence="3">
    <location>
        <begin position="46"/>
        <end position="118"/>
    </location>
</feature>
<gene>
    <name evidence="4" type="ORF">HNP48_006982</name>
</gene>
<evidence type="ECO:0000256" key="2">
    <source>
        <dbReference type="ARBA" id="ARBA00022801"/>
    </source>
</evidence>
<comment type="similarity">
    <text evidence="1">Belongs to the thioesterase PaaI family.</text>
</comment>
<dbReference type="CDD" id="cd03443">
    <property type="entry name" value="PaaI_thioesterase"/>
    <property type="match status" value="1"/>
</dbReference>
<organism evidence="4 5">
    <name type="scientific">Acidovorax soli</name>
    <dbReference type="NCBI Taxonomy" id="592050"/>
    <lineage>
        <taxon>Bacteria</taxon>
        <taxon>Pseudomonadati</taxon>
        <taxon>Pseudomonadota</taxon>
        <taxon>Betaproteobacteria</taxon>
        <taxon>Burkholderiales</taxon>
        <taxon>Comamonadaceae</taxon>
        <taxon>Acidovorax</taxon>
    </lineage>
</organism>
<sequence length="135" mass="14554">METNADWRVRELKGFIAHAGPLWARREGEGWAYGFAIGPQHLNPAGVVHGGALLTLVDHAMSTVAWEACGRVPCVTLQMDSHFAAPVKPGQFVQARAQVVKRTGSLVFMRGELRVDGDDAPVLSAQALMKPLGPK</sequence>
<protein>
    <submittedName>
        <fullName evidence="4">Uncharacterized protein (TIGR00369 family)</fullName>
    </submittedName>
</protein>
<evidence type="ECO:0000259" key="3">
    <source>
        <dbReference type="Pfam" id="PF03061"/>
    </source>
</evidence>
<dbReference type="InterPro" id="IPR029069">
    <property type="entry name" value="HotDog_dom_sf"/>
</dbReference>
<dbReference type="Gene3D" id="3.10.129.10">
    <property type="entry name" value="Hotdog Thioesterase"/>
    <property type="match status" value="1"/>
</dbReference>
<name>A0A7X0UE23_9BURK</name>
<comment type="caution">
    <text evidence="4">The sequence shown here is derived from an EMBL/GenBank/DDBJ whole genome shotgun (WGS) entry which is preliminary data.</text>
</comment>
<proteinExistence type="inferred from homology"/>
<keyword evidence="2" id="KW-0378">Hydrolase</keyword>
<dbReference type="InterPro" id="IPR006683">
    <property type="entry name" value="Thioestr_dom"/>
</dbReference>
<dbReference type="AlphaFoldDB" id="A0A7X0UE23"/>
<evidence type="ECO:0000256" key="1">
    <source>
        <dbReference type="ARBA" id="ARBA00008324"/>
    </source>
</evidence>
<dbReference type="Pfam" id="PF03061">
    <property type="entry name" value="4HBT"/>
    <property type="match status" value="1"/>
</dbReference>